<proteinExistence type="predicted"/>
<reference evidence="4" key="1">
    <citation type="submission" date="2016-04" db="UniProtKB">
        <authorList>
            <consortium name="WormBaseParasite"/>
        </authorList>
    </citation>
    <scope>IDENTIFICATION</scope>
</reference>
<accession>A0A158QLD4</accession>
<reference evidence="2 3" key="2">
    <citation type="submission" date="2018-11" db="EMBL/GenBank/DDBJ databases">
        <authorList>
            <consortium name="Pathogen Informatics"/>
        </authorList>
    </citation>
    <scope>NUCLEOTIDE SEQUENCE [LARGE SCALE GENOMIC DNA]</scope>
    <source>
        <strain evidence="2 3">MHpl1</strain>
    </source>
</reference>
<dbReference type="CDD" id="cd07890">
    <property type="entry name" value="CYTH-like_AC_IV-like"/>
    <property type="match status" value="1"/>
</dbReference>
<dbReference type="PANTHER" id="PTHR21028:SF2">
    <property type="entry name" value="CYTH DOMAIN-CONTAINING PROTEIN"/>
    <property type="match status" value="1"/>
</dbReference>
<dbReference type="OrthoDB" id="6159137at2759"/>
<dbReference type="Pfam" id="PF01928">
    <property type="entry name" value="CYTH"/>
    <property type="match status" value="1"/>
</dbReference>
<evidence type="ECO:0000313" key="4">
    <source>
        <dbReference type="WBParaSite" id="HPLM_0000625601-mRNA-1"/>
    </source>
</evidence>
<dbReference type="PROSITE" id="PS51707">
    <property type="entry name" value="CYTH"/>
    <property type="match status" value="1"/>
</dbReference>
<dbReference type="Gene3D" id="2.40.320.10">
    <property type="entry name" value="Hypothetical Protein Pfu-838710-001"/>
    <property type="match status" value="1"/>
</dbReference>
<protein>
    <submittedName>
        <fullName evidence="4">CYTH domain-containing protein</fullName>
    </submittedName>
</protein>
<dbReference type="WBParaSite" id="HPLM_0000625601-mRNA-1">
    <property type="protein sequence ID" value="HPLM_0000625601-mRNA-1"/>
    <property type="gene ID" value="HPLM_0000625601"/>
</dbReference>
<dbReference type="EMBL" id="UZAF01016466">
    <property type="protein sequence ID" value="VDO28415.1"/>
    <property type="molecule type" value="Genomic_DNA"/>
</dbReference>
<sequence>MLRNVEIKARVRNRDEVLRLASELTGEQPTILKQHDLFYNAPEGRLKMRTVEENGIHRSELIWYDRPNFAGPKESKFNKLDIPEGINEGLSAILRCSMGLKGKIKKTRALFIYGRTRIHIDYVDGLGDFMELEAFENMLQL</sequence>
<dbReference type="InterPro" id="IPR023577">
    <property type="entry name" value="CYTH_domain"/>
</dbReference>
<dbReference type="GO" id="GO:0016462">
    <property type="term" value="F:pyrophosphatase activity"/>
    <property type="evidence" value="ECO:0007669"/>
    <property type="project" value="UniProtKB-ARBA"/>
</dbReference>
<evidence type="ECO:0000313" key="3">
    <source>
        <dbReference type="Proteomes" id="UP000268014"/>
    </source>
</evidence>
<keyword evidence="3" id="KW-1185">Reference proteome</keyword>
<feature type="domain" description="CYTH" evidence="1">
    <location>
        <begin position="2"/>
        <end position="141"/>
    </location>
</feature>
<dbReference type="PANTHER" id="PTHR21028">
    <property type="entry name" value="SI:CH211-156B7.4"/>
    <property type="match status" value="1"/>
</dbReference>
<dbReference type="STRING" id="6290.A0A158QLD4"/>
<dbReference type="InterPro" id="IPR033469">
    <property type="entry name" value="CYTH-like_dom_sf"/>
</dbReference>
<dbReference type="SUPFAM" id="SSF55154">
    <property type="entry name" value="CYTH-like phosphatases"/>
    <property type="match status" value="1"/>
</dbReference>
<name>A0A158QLD4_HAEPC</name>
<evidence type="ECO:0000259" key="1">
    <source>
        <dbReference type="PROSITE" id="PS51707"/>
    </source>
</evidence>
<gene>
    <name evidence="2" type="ORF">HPLM_LOCUS6248</name>
</gene>
<evidence type="ECO:0000313" key="2">
    <source>
        <dbReference type="EMBL" id="VDO28415.1"/>
    </source>
</evidence>
<dbReference type="InterPro" id="IPR008173">
    <property type="entry name" value="Adenylyl_cyclase_CyaB"/>
</dbReference>
<dbReference type="OMA" id="QDDTFFP"/>
<dbReference type="Proteomes" id="UP000268014">
    <property type="component" value="Unassembled WGS sequence"/>
</dbReference>
<dbReference type="AlphaFoldDB" id="A0A158QLD4"/>
<organism evidence="4">
    <name type="scientific">Haemonchus placei</name>
    <name type="common">Barber's pole worm</name>
    <dbReference type="NCBI Taxonomy" id="6290"/>
    <lineage>
        <taxon>Eukaryota</taxon>
        <taxon>Metazoa</taxon>
        <taxon>Ecdysozoa</taxon>
        <taxon>Nematoda</taxon>
        <taxon>Chromadorea</taxon>
        <taxon>Rhabditida</taxon>
        <taxon>Rhabditina</taxon>
        <taxon>Rhabditomorpha</taxon>
        <taxon>Strongyloidea</taxon>
        <taxon>Trichostrongylidae</taxon>
        <taxon>Haemonchus</taxon>
    </lineage>
</organism>